<protein>
    <submittedName>
        <fullName evidence="2">Uncharacterized protein</fullName>
    </submittedName>
</protein>
<dbReference type="AlphaFoldDB" id="S8FEI3"/>
<evidence type="ECO:0000256" key="1">
    <source>
        <dbReference type="SAM" id="MobiDB-lite"/>
    </source>
</evidence>
<sequence>MATCSRTALYMILLSRFPYCDQVVTHRPIAPGVRAEWAQSRVGEYTGSPSDGTTAGNPMEVRSKTSLEHHCLSTRNTTLHS</sequence>
<reference evidence="2 3" key="1">
    <citation type="journal article" date="2012" name="Science">
        <title>The Paleozoic origin of enzymatic lignin decomposition reconstructed from 31 fungal genomes.</title>
        <authorList>
            <person name="Floudas D."/>
            <person name="Binder M."/>
            <person name="Riley R."/>
            <person name="Barry K."/>
            <person name="Blanchette R.A."/>
            <person name="Henrissat B."/>
            <person name="Martinez A.T."/>
            <person name="Otillar R."/>
            <person name="Spatafora J.W."/>
            <person name="Yadav J.S."/>
            <person name="Aerts A."/>
            <person name="Benoit I."/>
            <person name="Boyd A."/>
            <person name="Carlson A."/>
            <person name="Copeland A."/>
            <person name="Coutinho P.M."/>
            <person name="de Vries R.P."/>
            <person name="Ferreira P."/>
            <person name="Findley K."/>
            <person name="Foster B."/>
            <person name="Gaskell J."/>
            <person name="Glotzer D."/>
            <person name="Gorecki P."/>
            <person name="Heitman J."/>
            <person name="Hesse C."/>
            <person name="Hori C."/>
            <person name="Igarashi K."/>
            <person name="Jurgens J.A."/>
            <person name="Kallen N."/>
            <person name="Kersten P."/>
            <person name="Kohler A."/>
            <person name="Kuees U."/>
            <person name="Kumar T.K.A."/>
            <person name="Kuo A."/>
            <person name="LaButti K."/>
            <person name="Larrondo L.F."/>
            <person name="Lindquist E."/>
            <person name="Ling A."/>
            <person name="Lombard V."/>
            <person name="Lucas S."/>
            <person name="Lundell T."/>
            <person name="Martin R."/>
            <person name="McLaughlin D.J."/>
            <person name="Morgenstern I."/>
            <person name="Morin E."/>
            <person name="Murat C."/>
            <person name="Nagy L.G."/>
            <person name="Nolan M."/>
            <person name="Ohm R.A."/>
            <person name="Patyshakuliyeva A."/>
            <person name="Rokas A."/>
            <person name="Ruiz-Duenas F.J."/>
            <person name="Sabat G."/>
            <person name="Salamov A."/>
            <person name="Samejima M."/>
            <person name="Schmutz J."/>
            <person name="Slot J.C."/>
            <person name="St John F."/>
            <person name="Stenlid J."/>
            <person name="Sun H."/>
            <person name="Sun S."/>
            <person name="Syed K."/>
            <person name="Tsang A."/>
            <person name="Wiebenga A."/>
            <person name="Young D."/>
            <person name="Pisabarro A."/>
            <person name="Eastwood D.C."/>
            <person name="Martin F."/>
            <person name="Cullen D."/>
            <person name="Grigoriev I.V."/>
            <person name="Hibbett D.S."/>
        </authorList>
    </citation>
    <scope>NUCLEOTIDE SEQUENCE</scope>
    <source>
        <strain evidence="3">FP-58527</strain>
    </source>
</reference>
<keyword evidence="3" id="KW-1185">Reference proteome</keyword>
<proteinExistence type="predicted"/>
<evidence type="ECO:0000313" key="3">
    <source>
        <dbReference type="Proteomes" id="UP000015241"/>
    </source>
</evidence>
<dbReference type="InParanoid" id="S8FEI3"/>
<dbReference type="EMBL" id="KE504153">
    <property type="protein sequence ID" value="EPS99915.1"/>
    <property type="molecule type" value="Genomic_DNA"/>
</dbReference>
<feature type="compositionally biased region" description="Polar residues" evidence="1">
    <location>
        <begin position="47"/>
        <end position="56"/>
    </location>
</feature>
<feature type="region of interest" description="Disordered" evidence="1">
    <location>
        <begin position="44"/>
        <end position="81"/>
    </location>
</feature>
<feature type="compositionally biased region" description="Basic and acidic residues" evidence="1">
    <location>
        <begin position="61"/>
        <end position="71"/>
    </location>
</feature>
<evidence type="ECO:0000313" key="2">
    <source>
        <dbReference type="EMBL" id="EPS99915.1"/>
    </source>
</evidence>
<name>S8FEI3_FOMSC</name>
<organism evidence="2 3">
    <name type="scientific">Fomitopsis schrenkii</name>
    <name type="common">Brown rot fungus</name>
    <dbReference type="NCBI Taxonomy" id="2126942"/>
    <lineage>
        <taxon>Eukaryota</taxon>
        <taxon>Fungi</taxon>
        <taxon>Dikarya</taxon>
        <taxon>Basidiomycota</taxon>
        <taxon>Agaricomycotina</taxon>
        <taxon>Agaricomycetes</taxon>
        <taxon>Polyporales</taxon>
        <taxon>Fomitopsis</taxon>
    </lineage>
</organism>
<dbReference type="HOGENOM" id="CLU_2573922_0_0_1"/>
<accession>S8FEI3</accession>
<gene>
    <name evidence="2" type="ORF">FOMPIDRAFT_1024033</name>
</gene>
<dbReference type="Proteomes" id="UP000015241">
    <property type="component" value="Unassembled WGS sequence"/>
</dbReference>